<reference evidence="2 3" key="1">
    <citation type="submission" date="2016-07" db="EMBL/GenBank/DDBJ databases">
        <title>Pervasive Adenine N6-methylation of Active Genes in Fungi.</title>
        <authorList>
            <consortium name="DOE Joint Genome Institute"/>
            <person name="Mondo S.J."/>
            <person name="Dannebaum R.O."/>
            <person name="Kuo R.C."/>
            <person name="Labutti K."/>
            <person name="Haridas S."/>
            <person name="Kuo A."/>
            <person name="Salamov A."/>
            <person name="Ahrendt S.R."/>
            <person name="Lipzen A."/>
            <person name="Sullivan W."/>
            <person name="Andreopoulos W.B."/>
            <person name="Clum A."/>
            <person name="Lindquist E."/>
            <person name="Daum C."/>
            <person name="Ramamoorthy G.K."/>
            <person name="Gryganskyi A."/>
            <person name="Culley D."/>
            <person name="Magnuson J.K."/>
            <person name="James T.Y."/>
            <person name="O'Malley M.A."/>
            <person name="Stajich J.E."/>
            <person name="Spatafora J.W."/>
            <person name="Visel A."/>
            <person name="Grigoriev I.V."/>
        </authorList>
    </citation>
    <scope>NUCLEOTIDE SEQUENCE [LARGE SCALE GENOMIC DNA]</scope>
    <source>
        <strain evidence="2 3">JEL800</strain>
    </source>
</reference>
<keyword evidence="3" id="KW-1185">Reference proteome</keyword>
<proteinExistence type="predicted"/>
<gene>
    <name evidence="2" type="ORF">BCR33DRAFT_724791</name>
</gene>
<name>A0A1Y2B383_9FUNG</name>
<evidence type="ECO:0000256" key="1">
    <source>
        <dbReference type="SAM" id="MobiDB-lite"/>
    </source>
</evidence>
<evidence type="ECO:0000313" key="3">
    <source>
        <dbReference type="Proteomes" id="UP000193642"/>
    </source>
</evidence>
<comment type="caution">
    <text evidence="2">The sequence shown here is derived from an EMBL/GenBank/DDBJ whole genome shotgun (WGS) entry which is preliminary data.</text>
</comment>
<dbReference type="OrthoDB" id="10629258at2759"/>
<accession>A0A1Y2B383</accession>
<dbReference type="EMBL" id="MCGO01000089">
    <property type="protein sequence ID" value="ORY29281.1"/>
    <property type="molecule type" value="Genomic_DNA"/>
</dbReference>
<protein>
    <submittedName>
        <fullName evidence="2">Uncharacterized protein</fullName>
    </submittedName>
</protein>
<sequence>MLNLESNPGKRKRDGGDVSSELLPKRLSLDQSIMLDTITTSNLRFSTSAASESPRADTESVSSPFLFSSVDVSPSTLMGASPARMEETDLSMLNQFAASLNKNDEEPATAFILPLKNVDTVDTASLALELLGKGSPEFELFVQYQKHQRMQENLFLARLVKEKEAEDEANGFNFLV</sequence>
<feature type="region of interest" description="Disordered" evidence="1">
    <location>
        <begin position="1"/>
        <end position="22"/>
    </location>
</feature>
<dbReference type="Proteomes" id="UP000193642">
    <property type="component" value="Unassembled WGS sequence"/>
</dbReference>
<evidence type="ECO:0000313" key="2">
    <source>
        <dbReference type="EMBL" id="ORY29281.1"/>
    </source>
</evidence>
<dbReference type="AlphaFoldDB" id="A0A1Y2B383"/>
<organism evidence="2 3">
    <name type="scientific">Rhizoclosmatium globosum</name>
    <dbReference type="NCBI Taxonomy" id="329046"/>
    <lineage>
        <taxon>Eukaryota</taxon>
        <taxon>Fungi</taxon>
        <taxon>Fungi incertae sedis</taxon>
        <taxon>Chytridiomycota</taxon>
        <taxon>Chytridiomycota incertae sedis</taxon>
        <taxon>Chytridiomycetes</taxon>
        <taxon>Chytridiales</taxon>
        <taxon>Chytriomycetaceae</taxon>
        <taxon>Rhizoclosmatium</taxon>
    </lineage>
</organism>